<name>A0A1M4ZRL9_9BACT</name>
<dbReference type="SUPFAM" id="SSF51604">
    <property type="entry name" value="Enolase C-terminal domain-like"/>
    <property type="match status" value="1"/>
</dbReference>
<dbReference type="InterPro" id="IPR006311">
    <property type="entry name" value="TAT_signal"/>
</dbReference>
<evidence type="ECO:0000313" key="5">
    <source>
        <dbReference type="Proteomes" id="UP000184164"/>
    </source>
</evidence>
<dbReference type="Pfam" id="PF13378">
    <property type="entry name" value="MR_MLE_C"/>
    <property type="match status" value="1"/>
</dbReference>
<comment type="similarity">
    <text evidence="1">Belongs to the mandelate racemase/muconate lactonizing enzyme family.</text>
</comment>
<dbReference type="Gene3D" id="3.20.20.120">
    <property type="entry name" value="Enolase-like C-terminal domain"/>
    <property type="match status" value="1"/>
</dbReference>
<dbReference type="STRING" id="1484053.SAMN05444274_10433"/>
<evidence type="ECO:0000256" key="2">
    <source>
        <dbReference type="ARBA" id="ARBA00022723"/>
    </source>
</evidence>
<protein>
    <submittedName>
        <fullName evidence="4">L-alanine-DL-glutamate epimerase</fullName>
    </submittedName>
</protein>
<dbReference type="InterPro" id="IPR034593">
    <property type="entry name" value="DgoD-like"/>
</dbReference>
<evidence type="ECO:0000259" key="3">
    <source>
        <dbReference type="Pfam" id="PF13378"/>
    </source>
</evidence>
<dbReference type="RefSeq" id="WP_073000963.1">
    <property type="nucleotide sequence ID" value="NZ_FQUM01000004.1"/>
</dbReference>
<dbReference type="Gene3D" id="3.30.390.10">
    <property type="entry name" value="Enolase-like, N-terminal domain"/>
    <property type="match status" value="1"/>
</dbReference>
<keyword evidence="5" id="KW-1185">Reference proteome</keyword>
<keyword evidence="2" id="KW-0479">Metal-binding</keyword>
<evidence type="ECO:0000313" key="4">
    <source>
        <dbReference type="EMBL" id="SHF20457.1"/>
    </source>
</evidence>
<proteinExistence type="inferred from homology"/>
<dbReference type="InterPro" id="IPR029017">
    <property type="entry name" value="Enolase-like_N"/>
</dbReference>
<dbReference type="GO" id="GO:0046872">
    <property type="term" value="F:metal ion binding"/>
    <property type="evidence" value="ECO:0007669"/>
    <property type="project" value="UniProtKB-KW"/>
</dbReference>
<feature type="domain" description="Enolase C-terminal" evidence="3">
    <location>
        <begin position="217"/>
        <end position="376"/>
    </location>
</feature>
<sequence length="467" mass="52606">MKDNSRRIFIKNSLIATGGSMLLGSPGVLASVKKDKQMKTIRISEVSSNFEREPLIRPFGFKGGYMSEIWQTAAFLKSDSGLSKVGLCTQNVLWSDADVFARYSESGGNTIMYAMTEYALQMLKGQSFTNPVETLNGMWKEVLEYGKKITGNPHLRETFALNALVGVDNALWMLYAKENGFSTFDEMIPEELRPAVSHKSKTVASIPLMAYSIPVSEIKQAVEDGYFFMKIKIGQPGTQEEMLEKDKARLTEIHNAIGHYRTTHSESGKLPYYFDANGRYEKKETLMRLIDHAKKIGAFDQIAVIEEPFPEELKVDVSDIPLRLAADESAHTDAYTIERIEMGYKAIALKAIAKTLSMTLKMANVAKQYNVPCFCADLTVNPILIDWNKNVVARLDPFPGLGTGLMETNGHQNYKNWKQMESYHPYTDAPWRKTVDGVFDLGDDFYNKSGGILTDSPHYMEMFKNKM</sequence>
<dbReference type="EMBL" id="FQUM01000004">
    <property type="protein sequence ID" value="SHF20457.1"/>
    <property type="molecule type" value="Genomic_DNA"/>
</dbReference>
<dbReference type="AlphaFoldDB" id="A0A1M4ZRL9"/>
<evidence type="ECO:0000256" key="1">
    <source>
        <dbReference type="ARBA" id="ARBA00008031"/>
    </source>
</evidence>
<dbReference type="SUPFAM" id="SSF54826">
    <property type="entry name" value="Enolase N-terminal domain-like"/>
    <property type="match status" value="1"/>
</dbReference>
<dbReference type="Proteomes" id="UP000184164">
    <property type="component" value="Unassembled WGS sequence"/>
</dbReference>
<dbReference type="PANTHER" id="PTHR48080:SF3">
    <property type="entry name" value="ENOLASE SUPERFAMILY MEMBER DDB_G0284701"/>
    <property type="match status" value="1"/>
</dbReference>
<accession>A0A1M4ZRL9</accession>
<dbReference type="InterPro" id="IPR029065">
    <property type="entry name" value="Enolase_C-like"/>
</dbReference>
<dbReference type="GO" id="GO:0016854">
    <property type="term" value="F:racemase and epimerase activity"/>
    <property type="evidence" value="ECO:0007669"/>
    <property type="project" value="UniProtKB-ARBA"/>
</dbReference>
<dbReference type="PANTHER" id="PTHR48080">
    <property type="entry name" value="D-GALACTONATE DEHYDRATASE-RELATED"/>
    <property type="match status" value="1"/>
</dbReference>
<dbReference type="InterPro" id="IPR036849">
    <property type="entry name" value="Enolase-like_C_sf"/>
</dbReference>
<reference evidence="4 5" key="1">
    <citation type="submission" date="2016-11" db="EMBL/GenBank/DDBJ databases">
        <authorList>
            <person name="Jaros S."/>
            <person name="Januszkiewicz K."/>
            <person name="Wedrychowicz H."/>
        </authorList>
    </citation>
    <scope>NUCLEOTIDE SEQUENCE [LARGE SCALE GENOMIC DNA]</scope>
    <source>
        <strain evidence="4 5">DSM 26910</strain>
    </source>
</reference>
<gene>
    <name evidence="4" type="ORF">SAMN05444274_10433</name>
</gene>
<organism evidence="4 5">
    <name type="scientific">Mariniphaga anaerophila</name>
    <dbReference type="NCBI Taxonomy" id="1484053"/>
    <lineage>
        <taxon>Bacteria</taxon>
        <taxon>Pseudomonadati</taxon>
        <taxon>Bacteroidota</taxon>
        <taxon>Bacteroidia</taxon>
        <taxon>Marinilabiliales</taxon>
        <taxon>Prolixibacteraceae</taxon>
        <taxon>Mariniphaga</taxon>
    </lineage>
</organism>
<dbReference type="PROSITE" id="PS51318">
    <property type="entry name" value="TAT"/>
    <property type="match status" value="1"/>
</dbReference>